<protein>
    <submittedName>
        <fullName evidence="2">Uncharacterized protein</fullName>
    </submittedName>
</protein>
<feature type="transmembrane region" description="Helical" evidence="1">
    <location>
        <begin position="606"/>
        <end position="627"/>
    </location>
</feature>
<gene>
    <name evidence="2" type="ORF">SAMN02745225_01845</name>
</gene>
<accession>A0A1M4WZV8</accession>
<dbReference type="Proteomes" id="UP000184295">
    <property type="component" value="Unassembled WGS sequence"/>
</dbReference>
<keyword evidence="1" id="KW-0812">Transmembrane</keyword>
<dbReference type="EMBL" id="FQUL01000031">
    <property type="protein sequence ID" value="SHE86657.1"/>
    <property type="molecule type" value="Genomic_DNA"/>
</dbReference>
<evidence type="ECO:0000313" key="3">
    <source>
        <dbReference type="Proteomes" id="UP000184295"/>
    </source>
</evidence>
<dbReference type="RefSeq" id="WP_072791620.1">
    <property type="nucleotide sequence ID" value="NZ_FQUL01000031.1"/>
</dbReference>
<reference evidence="3" key="1">
    <citation type="submission" date="2016-11" db="EMBL/GenBank/DDBJ databases">
        <authorList>
            <person name="Varghese N."/>
            <person name="Submissions S."/>
        </authorList>
    </citation>
    <scope>NUCLEOTIDE SEQUENCE [LARGE SCALE GENOMIC DNA]</scope>
    <source>
        <strain evidence="3">DSM 19514</strain>
    </source>
</reference>
<evidence type="ECO:0000256" key="1">
    <source>
        <dbReference type="SAM" id="Phobius"/>
    </source>
</evidence>
<keyword evidence="1" id="KW-0472">Membrane</keyword>
<keyword evidence="3" id="KW-1185">Reference proteome</keyword>
<organism evidence="2 3">
    <name type="scientific">Ferrithrix thermotolerans DSM 19514</name>
    <dbReference type="NCBI Taxonomy" id="1121881"/>
    <lineage>
        <taxon>Bacteria</taxon>
        <taxon>Bacillati</taxon>
        <taxon>Actinomycetota</taxon>
        <taxon>Acidimicrobiia</taxon>
        <taxon>Acidimicrobiales</taxon>
        <taxon>Acidimicrobiaceae</taxon>
        <taxon>Ferrithrix</taxon>
    </lineage>
</organism>
<dbReference type="STRING" id="1121881.SAMN02745225_01845"/>
<keyword evidence="1" id="KW-1133">Transmembrane helix</keyword>
<evidence type="ECO:0000313" key="2">
    <source>
        <dbReference type="EMBL" id="SHE86657.1"/>
    </source>
</evidence>
<dbReference type="AlphaFoldDB" id="A0A1M4WZV8"/>
<name>A0A1M4WZV8_9ACTN</name>
<proteinExistence type="predicted"/>
<dbReference type="OrthoDB" id="5184539at2"/>
<sequence>MSPTLRTFGVVVISVIYFSIPSAVAPAPASASSTPVINIARAPGVVTLGGSTSFTVTVLNGFQNLEIYETLYPKIISRTALLSLKPQSTPPSYPIAISAPTSLNIVNSSSPTSFTIPLSIGSSPSSSLNLSSCGTSCSGNYPLQIRLANSQTGAVYSEITIPMTVVSGSATKALGVSFVLSYQTPSFSPKVFHSLISFLTTHSTLAMAVDIAPSLLADAENSRLIQVHQDLLQLLHWSLSKGHDVVATTYVPVDPTCLSYLKGPGSYNTQINSGLRVVEPFSPSNRIKTFLASPFNSAETLATPMKMGYSQVLVPGSYLSTLGFTTTLTAPVRVAGLPASMIGIDHTLSQEFSNTSGSLSRLWAVADLSQIYFDAPNDPRLRVVAIDVSISNSSQASSFATALKRVLLNPLLDPLNIEQAFSVPSVKSVPLQRLSLSSPTSKGCVKTLRDQFVKAEQDVQTLMSLSTKISQADTLNSYLLSAEAYYLTEDETKNILRQVTVLASKDLSSIGVVANSNFTLTARKTTIPITVTSKFKVPVSIVLELKSLKLQFPSGNKRDITLTRPIATVSFPVAVKTLGSFPLQIVVKAPNGSVITTSEIGVRSEAFSIVGVILTAGSLGVFLLWWAKSILRTRRKRRVARTNK</sequence>